<gene>
    <name evidence="3" type="ORF">DUNSADRAFT_9368</name>
</gene>
<comment type="caution">
    <text evidence="3">The sequence shown here is derived from an EMBL/GenBank/DDBJ whole genome shotgun (WGS) entry which is preliminary data.</text>
</comment>
<feature type="compositionally biased region" description="Low complexity" evidence="1">
    <location>
        <begin position="258"/>
        <end position="272"/>
    </location>
</feature>
<feature type="compositionally biased region" description="Low complexity" evidence="1">
    <location>
        <begin position="280"/>
        <end position="303"/>
    </location>
</feature>
<protein>
    <submittedName>
        <fullName evidence="3">Uncharacterized protein</fullName>
    </submittedName>
</protein>
<feature type="region of interest" description="Disordered" evidence="1">
    <location>
        <begin position="207"/>
        <end position="236"/>
    </location>
</feature>
<accession>A0ABQ7H5H5</accession>
<feature type="compositionally biased region" description="Low complexity" evidence="1">
    <location>
        <begin position="209"/>
        <end position="224"/>
    </location>
</feature>
<dbReference type="Proteomes" id="UP000815325">
    <property type="component" value="Unassembled WGS sequence"/>
</dbReference>
<feature type="chain" id="PRO_5045199208" evidence="2">
    <location>
        <begin position="25"/>
        <end position="417"/>
    </location>
</feature>
<reference evidence="3" key="1">
    <citation type="submission" date="2017-08" db="EMBL/GenBank/DDBJ databases">
        <authorList>
            <person name="Polle J.E."/>
            <person name="Barry K."/>
            <person name="Cushman J."/>
            <person name="Schmutz J."/>
            <person name="Tran D."/>
            <person name="Hathwaick L.T."/>
            <person name="Yim W.C."/>
            <person name="Jenkins J."/>
            <person name="Mckie-Krisberg Z.M."/>
            <person name="Prochnik S."/>
            <person name="Lindquist E."/>
            <person name="Dockter R.B."/>
            <person name="Adam C."/>
            <person name="Molina H."/>
            <person name="Bunkerborg J."/>
            <person name="Jin E."/>
            <person name="Buchheim M."/>
            <person name="Magnuson J."/>
        </authorList>
    </citation>
    <scope>NUCLEOTIDE SEQUENCE</scope>
    <source>
        <strain evidence="3">CCAP 19/18</strain>
    </source>
</reference>
<dbReference type="EMBL" id="MU069469">
    <property type="protein sequence ID" value="KAF5842108.1"/>
    <property type="molecule type" value="Genomic_DNA"/>
</dbReference>
<keyword evidence="2" id="KW-0732">Signal</keyword>
<evidence type="ECO:0000313" key="4">
    <source>
        <dbReference type="Proteomes" id="UP000815325"/>
    </source>
</evidence>
<evidence type="ECO:0000256" key="1">
    <source>
        <dbReference type="SAM" id="MobiDB-lite"/>
    </source>
</evidence>
<keyword evidence="4" id="KW-1185">Reference proteome</keyword>
<name>A0ABQ7H5H5_DUNSA</name>
<feature type="region of interest" description="Disordered" evidence="1">
    <location>
        <begin position="258"/>
        <end position="309"/>
    </location>
</feature>
<feature type="signal peptide" evidence="2">
    <location>
        <begin position="1"/>
        <end position="24"/>
    </location>
</feature>
<feature type="compositionally biased region" description="Low complexity" evidence="1">
    <location>
        <begin position="124"/>
        <end position="137"/>
    </location>
</feature>
<evidence type="ECO:0000256" key="2">
    <source>
        <dbReference type="SAM" id="SignalP"/>
    </source>
</evidence>
<proteinExistence type="predicted"/>
<sequence length="417" mass="46082">MPSACPIWTLFSTMLFCMQILLQAHLFAFLCPAGASETEAKTELLRDLQFSQRDPAEVPAKLAIQVQTIADSWDKIRVCQQGQDVREVLELLQKCWAYALDMQQDCTLALSKTKRERQHQQPKASRGGQRSSSSQRTAGRRVHTRAGIGSALAFEQTTSLVQEILCAWERVVDACAWCVHVILSRLAYPLPYPCMAGFLPLATGTMQELSRPGSSSLRGLLQPQETRSVGPDDAPISRIGGAVAAASVGSYLLELPHPQRQSQPQQQEGPSHSHPHHRLQQQQKQQQKKLQPQPPQQQQQQQQSPFPSHLSVPADHINFLTRACAFTANLRLLVTREFHLIKEVLDKGEVCCVGMKDVNQGSDSGLQYEDFLSSDDAFGKPSPEAVLITEQAPCACLALIACLCLFSHCILEVNASV</sequence>
<organism evidence="3 4">
    <name type="scientific">Dunaliella salina</name>
    <name type="common">Green alga</name>
    <name type="synonym">Protococcus salinus</name>
    <dbReference type="NCBI Taxonomy" id="3046"/>
    <lineage>
        <taxon>Eukaryota</taxon>
        <taxon>Viridiplantae</taxon>
        <taxon>Chlorophyta</taxon>
        <taxon>core chlorophytes</taxon>
        <taxon>Chlorophyceae</taxon>
        <taxon>CS clade</taxon>
        <taxon>Chlamydomonadales</taxon>
        <taxon>Dunaliellaceae</taxon>
        <taxon>Dunaliella</taxon>
    </lineage>
</organism>
<evidence type="ECO:0000313" key="3">
    <source>
        <dbReference type="EMBL" id="KAF5842108.1"/>
    </source>
</evidence>
<feature type="region of interest" description="Disordered" evidence="1">
    <location>
        <begin position="116"/>
        <end position="142"/>
    </location>
</feature>